<evidence type="ECO:0000313" key="14">
    <source>
        <dbReference type="Proteomes" id="UP001234989"/>
    </source>
</evidence>
<evidence type="ECO:0000256" key="11">
    <source>
        <dbReference type="SAM" id="Phobius"/>
    </source>
</evidence>
<keyword evidence="3" id="KW-0806">Transcription termination</keyword>
<keyword evidence="11" id="KW-0472">Membrane</keyword>
<evidence type="ECO:0000256" key="5">
    <source>
        <dbReference type="ARBA" id="ARBA00022801"/>
    </source>
</evidence>
<keyword evidence="8" id="KW-1015">Disulfide bond</keyword>
<dbReference type="GO" id="GO:0006353">
    <property type="term" value="P:DNA-templated transcription termination"/>
    <property type="evidence" value="ECO:0007669"/>
    <property type="project" value="UniProtKB-KW"/>
</dbReference>
<reference evidence="13" key="1">
    <citation type="submission" date="2023-08" db="EMBL/GenBank/DDBJ databases">
        <title>A de novo genome assembly of Solanum verrucosum Schlechtendal, a Mexican diploid species geographically isolated from the other diploid A-genome species in potato relatives.</title>
        <authorList>
            <person name="Hosaka K."/>
        </authorList>
    </citation>
    <scope>NUCLEOTIDE SEQUENCE</scope>
    <source>
        <tissue evidence="13">Young leaves</tissue>
    </source>
</reference>
<feature type="domain" description="X8" evidence="12">
    <location>
        <begin position="408"/>
        <end position="491"/>
    </location>
</feature>
<dbReference type="GO" id="GO:0006952">
    <property type="term" value="P:defense response"/>
    <property type="evidence" value="ECO:0007669"/>
    <property type="project" value="UniProtKB-KW"/>
</dbReference>
<dbReference type="SUPFAM" id="SSF51445">
    <property type="entry name" value="(Trans)glycosidases"/>
    <property type="match status" value="1"/>
</dbReference>
<evidence type="ECO:0000256" key="1">
    <source>
        <dbReference type="ARBA" id="ARBA00007692"/>
    </source>
</evidence>
<dbReference type="InterPro" id="IPR000490">
    <property type="entry name" value="Glyco_hydro_17"/>
</dbReference>
<dbReference type="GO" id="GO:0005975">
    <property type="term" value="P:carbohydrate metabolic process"/>
    <property type="evidence" value="ECO:0007669"/>
    <property type="project" value="InterPro"/>
</dbReference>
<evidence type="ECO:0000256" key="7">
    <source>
        <dbReference type="ARBA" id="ARBA00022946"/>
    </source>
</evidence>
<dbReference type="GO" id="GO:0004553">
    <property type="term" value="F:hydrolase activity, hydrolyzing O-glycosyl compounds"/>
    <property type="evidence" value="ECO:0007669"/>
    <property type="project" value="InterPro"/>
</dbReference>
<keyword evidence="3" id="KW-0804">Transcription</keyword>
<evidence type="ECO:0000256" key="8">
    <source>
        <dbReference type="ARBA" id="ARBA00023157"/>
    </source>
</evidence>
<comment type="similarity">
    <text evidence="1">Belongs to the mTERF family.</text>
</comment>
<keyword evidence="11" id="KW-1133">Transmembrane helix</keyword>
<dbReference type="Pfam" id="PF07983">
    <property type="entry name" value="X8"/>
    <property type="match status" value="1"/>
</dbReference>
<dbReference type="Proteomes" id="UP001234989">
    <property type="component" value="Chromosome 4"/>
</dbReference>
<keyword evidence="5" id="KW-0378">Hydrolase</keyword>
<dbReference type="Gene3D" id="1.25.70.10">
    <property type="entry name" value="Transcription termination factor 3, mitochondrial"/>
    <property type="match status" value="2"/>
</dbReference>
<keyword evidence="4" id="KW-0732">Signal</keyword>
<proteinExistence type="inferred from homology"/>
<dbReference type="SMART" id="SM00733">
    <property type="entry name" value="Mterf"/>
    <property type="match status" value="7"/>
</dbReference>
<comment type="similarity">
    <text evidence="2 10">Belongs to the glycosyl hydrolase 17 family.</text>
</comment>
<name>A0AAF0TR76_SOLVR</name>
<evidence type="ECO:0000256" key="2">
    <source>
        <dbReference type="ARBA" id="ARBA00008773"/>
    </source>
</evidence>
<dbReference type="InterPro" id="IPR017853">
    <property type="entry name" value="GH"/>
</dbReference>
<dbReference type="EMBL" id="CP133615">
    <property type="protein sequence ID" value="WMV23498.1"/>
    <property type="molecule type" value="Genomic_DNA"/>
</dbReference>
<keyword evidence="6" id="KW-0611">Plant defense</keyword>
<feature type="transmembrane region" description="Helical" evidence="11">
    <location>
        <begin position="50"/>
        <end position="74"/>
    </location>
</feature>
<dbReference type="InterPro" id="IPR038538">
    <property type="entry name" value="MTERF_sf"/>
</dbReference>
<dbReference type="InterPro" id="IPR003690">
    <property type="entry name" value="MTERF"/>
</dbReference>
<sequence length="961" mass="109654">MQSYITQRDLIESFVKKLIAQIKQGLNATCNIFFPQIFLLKFLTSRKMRLITMGIMIMVLFMTRSVNSFVGITWGRQQSQQLVPSMVVDLLLQNKIPALRLMTSASDIVQIFSATNISIVITLTNRNVNLINRKDLAYAWINDKVKLPINKGVNIVELCIGAEPFSNTFLKDATNYQVVNVISIVREALDEMNLGYVSTTTAHGMDVITIAKVPSKSDFRDDIKGLMLESLKFFNRTGTPFLLNMFPIQMVKDVLNYPIEFTFFDNMSNFKIQDGNVTYTNAVELMIDSIVWAIKKAGYPDMKIMIGQIGWPTDGYPYANLKNAERFHKGLLKFIASNKGTPLRPGPIDTYLHSLSDETEFPTKFGAFQRHWGIYEADGNPKYKIDFSLQDRDEYPTQAKGIVTMPNRWCMFDGDKSNMDLAKKNYNIACEEADCTKLEQGASCGVLSDESKISYAFNAYFQKNKQSEEYCNFNGLGKITTINPSVEKCVFPIEILSFQDQVAVHIFLRRTPRRFISPANYSAISSPANSSLILARKLCDFIDMPLIIVKFLLEKAMKPSIEILNKVLVNDTENGDLFRVLHREVKFKEKHGLRRTHDLHPTALPFIIYSLTSSFFPTYWSFFFFPHISLLSISAVTISDRLSWVRSVEKPKLTVHFFKSVGFTDAQIQSAVGTVPQILLADVEKILKPKIQLLQELGITGSDLGRLLSTKAILLTRSLDKILKPSIEVLNEVLIKSTDNGDWFRVLLRCDWVIYGSPHLRLVPNISYLQSVGIVGSQLSSLLKRQPHLFVTHGSKLKKLVSELMDIGFSTDSRMLVHGLHTLSCMSQESISKKLLLIQSFGFSKSECMVMFKRAPCLFRGSEKKIRLGLEFFLETVKLQKSTLVQRPTLLMFSMKERVIPRYQVFQLITSKKLMKKDPKFYDMMCLTEHHFLEKYVSRFTENVEELLMAYKGHRLELGEE</sequence>
<keyword evidence="14" id="KW-1185">Reference proteome</keyword>
<evidence type="ECO:0000256" key="4">
    <source>
        <dbReference type="ARBA" id="ARBA00022729"/>
    </source>
</evidence>
<keyword evidence="7" id="KW-0809">Transit peptide</keyword>
<evidence type="ECO:0000313" key="13">
    <source>
        <dbReference type="EMBL" id="WMV23498.1"/>
    </source>
</evidence>
<keyword evidence="11" id="KW-0812">Transmembrane</keyword>
<dbReference type="SMART" id="SM00768">
    <property type="entry name" value="X8"/>
    <property type="match status" value="1"/>
</dbReference>
<evidence type="ECO:0000256" key="3">
    <source>
        <dbReference type="ARBA" id="ARBA00022472"/>
    </source>
</evidence>
<dbReference type="GO" id="GO:0003676">
    <property type="term" value="F:nucleic acid binding"/>
    <property type="evidence" value="ECO:0007669"/>
    <property type="project" value="InterPro"/>
</dbReference>
<accession>A0AAF0TR76</accession>
<dbReference type="Pfam" id="PF02536">
    <property type="entry name" value="mTERF"/>
    <property type="match status" value="1"/>
</dbReference>
<gene>
    <name evidence="13" type="ORF">MTR67_016883</name>
</gene>
<keyword evidence="9" id="KW-0326">Glycosidase</keyword>
<dbReference type="InterPro" id="IPR012946">
    <property type="entry name" value="X8"/>
</dbReference>
<protein>
    <recommendedName>
        <fullName evidence="12">X8 domain-containing protein</fullName>
    </recommendedName>
</protein>
<dbReference type="Pfam" id="PF00332">
    <property type="entry name" value="Glyco_hydro_17"/>
    <property type="match status" value="1"/>
</dbReference>
<evidence type="ECO:0000259" key="12">
    <source>
        <dbReference type="SMART" id="SM00768"/>
    </source>
</evidence>
<evidence type="ECO:0000256" key="6">
    <source>
        <dbReference type="ARBA" id="ARBA00022821"/>
    </source>
</evidence>
<evidence type="ECO:0000256" key="9">
    <source>
        <dbReference type="ARBA" id="ARBA00023295"/>
    </source>
</evidence>
<organism evidence="13 14">
    <name type="scientific">Solanum verrucosum</name>
    <dbReference type="NCBI Taxonomy" id="315347"/>
    <lineage>
        <taxon>Eukaryota</taxon>
        <taxon>Viridiplantae</taxon>
        <taxon>Streptophyta</taxon>
        <taxon>Embryophyta</taxon>
        <taxon>Tracheophyta</taxon>
        <taxon>Spermatophyta</taxon>
        <taxon>Magnoliopsida</taxon>
        <taxon>eudicotyledons</taxon>
        <taxon>Gunneridae</taxon>
        <taxon>Pentapetalae</taxon>
        <taxon>asterids</taxon>
        <taxon>lamiids</taxon>
        <taxon>Solanales</taxon>
        <taxon>Solanaceae</taxon>
        <taxon>Solanoideae</taxon>
        <taxon>Solaneae</taxon>
        <taxon>Solanum</taxon>
    </lineage>
</organism>
<keyword evidence="3" id="KW-0805">Transcription regulation</keyword>
<dbReference type="InterPro" id="IPR044965">
    <property type="entry name" value="Glyco_hydro_17_plant"/>
</dbReference>
<dbReference type="AlphaFoldDB" id="A0AAF0TR76"/>
<dbReference type="Gene3D" id="1.20.58.1040">
    <property type="match status" value="1"/>
</dbReference>
<dbReference type="PANTHER" id="PTHR32227">
    <property type="entry name" value="GLUCAN ENDO-1,3-BETA-GLUCOSIDASE BG1-RELATED-RELATED"/>
    <property type="match status" value="1"/>
</dbReference>
<evidence type="ECO:0000256" key="10">
    <source>
        <dbReference type="RuleBase" id="RU004335"/>
    </source>
</evidence>
<dbReference type="FunFam" id="1.25.70.10:FF:000001">
    <property type="entry name" value="Mitochondrial transcription termination factor-like"/>
    <property type="match status" value="1"/>
</dbReference>
<dbReference type="Gene3D" id="3.20.20.80">
    <property type="entry name" value="Glycosidases"/>
    <property type="match status" value="1"/>
</dbReference>